<protein>
    <recommendedName>
        <fullName evidence="5">Integral membrane protein</fullName>
    </recommendedName>
</protein>
<dbReference type="EMBL" id="KZ819635">
    <property type="protein sequence ID" value="PWN91124.1"/>
    <property type="molecule type" value="Genomic_DNA"/>
</dbReference>
<feature type="region of interest" description="Disordered" evidence="1">
    <location>
        <begin position="163"/>
        <end position="193"/>
    </location>
</feature>
<dbReference type="CDD" id="cd22189">
    <property type="entry name" value="PGAP4-like_fungal"/>
    <property type="match status" value="1"/>
</dbReference>
<accession>A0A316YQN5</accession>
<dbReference type="RefSeq" id="XP_025378322.1">
    <property type="nucleotide sequence ID" value="XM_025525601.1"/>
</dbReference>
<name>A0A316YQN5_9BASI</name>
<organism evidence="3 4">
    <name type="scientific">Acaromyces ingoldii</name>
    <dbReference type="NCBI Taxonomy" id="215250"/>
    <lineage>
        <taxon>Eukaryota</taxon>
        <taxon>Fungi</taxon>
        <taxon>Dikarya</taxon>
        <taxon>Basidiomycota</taxon>
        <taxon>Ustilaginomycotina</taxon>
        <taxon>Exobasidiomycetes</taxon>
        <taxon>Exobasidiales</taxon>
        <taxon>Cryptobasidiaceae</taxon>
        <taxon>Acaromyces</taxon>
    </lineage>
</organism>
<gene>
    <name evidence="3" type="ORF">FA10DRAFT_60323</name>
</gene>
<sequence>MRSLTVASSSWSSPSWRLLLLVCACVTALSFLFASSHDRHNPVSHFFRPDATTYAAGYSDERARAGRQYLLEASQKLDPDRHNDGARADLAVVVLTVARPALQQQQQYLDASLGSLLEAIDADARRHLFINVVFGDADPETHPLFHADWLRRTADELTVRRLPSSEEWSPSSLPPLHVSPMPADAPTTPPKTSAWHQKATLDYAMALLACGRAAAAARASHCLVLEDDTVLASSWHAELRAYLAQAHQWPAGSWGHMRLFYAEKYFGWEDTEVGPLVASIASLTAAVALVLRVVLRARLATTAVVCVFVAAQLVLLVLAGRNHVFPVARGLSTMNTRGCCTQAIVYPTALVDELARHLVAHAGERPYDISLDAHLAARGLAKLATHPPLVQHIGAASSRAHYARASPLWSFAFERRRPR</sequence>
<feature type="compositionally biased region" description="Low complexity" evidence="1">
    <location>
        <begin position="165"/>
        <end position="182"/>
    </location>
</feature>
<proteinExistence type="predicted"/>
<dbReference type="AlphaFoldDB" id="A0A316YQN5"/>
<evidence type="ECO:0000256" key="1">
    <source>
        <dbReference type="SAM" id="MobiDB-lite"/>
    </source>
</evidence>
<evidence type="ECO:0000256" key="2">
    <source>
        <dbReference type="SAM" id="Phobius"/>
    </source>
</evidence>
<keyword evidence="2" id="KW-0812">Transmembrane</keyword>
<dbReference type="GO" id="GO:0006506">
    <property type="term" value="P:GPI anchor biosynthetic process"/>
    <property type="evidence" value="ECO:0007669"/>
    <property type="project" value="InterPro"/>
</dbReference>
<dbReference type="GO" id="GO:0000139">
    <property type="term" value="C:Golgi membrane"/>
    <property type="evidence" value="ECO:0007669"/>
    <property type="project" value="InterPro"/>
</dbReference>
<dbReference type="InterPro" id="IPR029675">
    <property type="entry name" value="PGAP4"/>
</dbReference>
<keyword evidence="2" id="KW-0472">Membrane</keyword>
<evidence type="ECO:0008006" key="5">
    <source>
        <dbReference type="Google" id="ProtNLM"/>
    </source>
</evidence>
<feature type="transmembrane region" description="Helical" evidence="2">
    <location>
        <begin position="302"/>
        <end position="320"/>
    </location>
</feature>
<feature type="transmembrane region" description="Helical" evidence="2">
    <location>
        <begin position="273"/>
        <end position="295"/>
    </location>
</feature>
<dbReference type="PANTHER" id="PTHR31410">
    <property type="entry name" value="TRANSMEMBRANE PROTEIN 246"/>
    <property type="match status" value="1"/>
</dbReference>
<reference evidence="3" key="1">
    <citation type="journal article" date="2018" name="Mol. Biol. Evol.">
        <title>Broad Genomic Sampling Reveals a Smut Pathogenic Ancestry of the Fungal Clade Ustilaginomycotina.</title>
        <authorList>
            <person name="Kijpornyongpan T."/>
            <person name="Mondo S.J."/>
            <person name="Barry K."/>
            <person name="Sandor L."/>
            <person name="Lee J."/>
            <person name="Lipzen A."/>
            <person name="Pangilinan J."/>
            <person name="LaButti K."/>
            <person name="Hainaut M."/>
            <person name="Henrissat B."/>
            <person name="Grigoriev I.V."/>
            <person name="Spatafora J.W."/>
            <person name="Aime M.C."/>
        </authorList>
    </citation>
    <scope>NUCLEOTIDE SEQUENCE [LARGE SCALE GENOMIC DNA]</scope>
    <source>
        <strain evidence="3">MCA 4198</strain>
    </source>
</reference>
<evidence type="ECO:0000313" key="3">
    <source>
        <dbReference type="EMBL" id="PWN91124.1"/>
    </source>
</evidence>
<dbReference type="Proteomes" id="UP000245768">
    <property type="component" value="Unassembled WGS sequence"/>
</dbReference>
<keyword evidence="2" id="KW-1133">Transmembrane helix</keyword>
<dbReference type="GeneID" id="37047517"/>
<evidence type="ECO:0000313" key="4">
    <source>
        <dbReference type="Proteomes" id="UP000245768"/>
    </source>
</evidence>
<keyword evidence="4" id="KW-1185">Reference proteome</keyword>
<dbReference type="OrthoDB" id="2016523at2759"/>
<dbReference type="GO" id="GO:0016757">
    <property type="term" value="F:glycosyltransferase activity"/>
    <property type="evidence" value="ECO:0007669"/>
    <property type="project" value="InterPro"/>
</dbReference>
<dbReference type="InParanoid" id="A0A316YQN5"/>
<dbReference type="PANTHER" id="PTHR31410:SF1">
    <property type="entry name" value="POST-GPI ATTACHMENT TO PROTEINS FACTOR 4"/>
    <property type="match status" value="1"/>
</dbReference>